<evidence type="ECO:0000313" key="4">
    <source>
        <dbReference type="Proteomes" id="UP000295064"/>
    </source>
</evidence>
<organism evidence="3 4">
    <name type="scientific">Halanaerobium saccharolyticum</name>
    <dbReference type="NCBI Taxonomy" id="43595"/>
    <lineage>
        <taxon>Bacteria</taxon>
        <taxon>Bacillati</taxon>
        <taxon>Bacillota</taxon>
        <taxon>Clostridia</taxon>
        <taxon>Halanaerobiales</taxon>
        <taxon>Halanaerobiaceae</taxon>
        <taxon>Halanaerobium</taxon>
    </lineage>
</organism>
<dbReference type="OrthoDB" id="9789350at2"/>
<keyword evidence="1 2" id="KW-0378">Hydrolase</keyword>
<reference evidence="3 4" key="1">
    <citation type="submission" date="2019-03" db="EMBL/GenBank/DDBJ databases">
        <title>Subsurface microbial communities from deep shales in Ohio and West Virginia, USA.</title>
        <authorList>
            <person name="Wrighton K."/>
        </authorList>
    </citation>
    <scope>NUCLEOTIDE SEQUENCE [LARGE SCALE GENOMIC DNA]</scope>
    <source>
        <strain evidence="3 4">MA284_T2</strain>
    </source>
</reference>
<gene>
    <name evidence="3" type="ORF">DFR79_12837</name>
</gene>
<name>A0A4R6LGJ8_9FIRM</name>
<dbReference type="Proteomes" id="UP000295064">
    <property type="component" value="Unassembled WGS sequence"/>
</dbReference>
<dbReference type="NCBIfam" id="TIGR02258">
    <property type="entry name" value="2_5_ligase"/>
    <property type="match status" value="1"/>
</dbReference>
<comment type="function">
    <text evidence="2">Hydrolyzes RNA 2',3'-cyclic phosphodiester to an RNA 2'-phosphomonoester.</text>
</comment>
<dbReference type="SUPFAM" id="SSF55144">
    <property type="entry name" value="LigT-like"/>
    <property type="match status" value="1"/>
</dbReference>
<evidence type="ECO:0000256" key="1">
    <source>
        <dbReference type="ARBA" id="ARBA00022801"/>
    </source>
</evidence>
<proteinExistence type="inferred from homology"/>
<evidence type="ECO:0000256" key="2">
    <source>
        <dbReference type="HAMAP-Rule" id="MF_01940"/>
    </source>
</evidence>
<sequence>MRLFIAVNFNSRSKKLIEKKLEYLKTKINSDIKWVERNNWHLTLKFIGETSDKDKENLIKALKEINFNQKNEYIQFAKLDAFPTSKTAKVIYLALKQGKDILSKMHDKLEEELLKYDIENDQRDYVPHLTLGRNKSKPFKIKEELLQENFINIYAKIESISLYKSELKASGPEYIELFSIK</sequence>
<comment type="similarity">
    <text evidence="2">Belongs to the 2H phosphoesterase superfamily. ThpR family.</text>
</comment>
<feature type="short sequence motif" description="HXTX 1" evidence="2">
    <location>
        <begin position="41"/>
        <end position="44"/>
    </location>
</feature>
<dbReference type="PANTHER" id="PTHR35561">
    <property type="entry name" value="RNA 2',3'-CYCLIC PHOSPHODIESTERASE"/>
    <property type="match status" value="1"/>
</dbReference>
<feature type="active site" description="Proton acceptor" evidence="2">
    <location>
        <position position="128"/>
    </location>
</feature>
<feature type="active site" description="Proton donor" evidence="2">
    <location>
        <position position="41"/>
    </location>
</feature>
<dbReference type="GO" id="GO:0016874">
    <property type="term" value="F:ligase activity"/>
    <property type="evidence" value="ECO:0007669"/>
    <property type="project" value="UniProtKB-KW"/>
</dbReference>
<dbReference type="Pfam" id="PF13563">
    <property type="entry name" value="2_5_RNA_ligase2"/>
    <property type="match status" value="1"/>
</dbReference>
<accession>A0A4R6LGJ8</accession>
<dbReference type="GO" id="GO:0004113">
    <property type="term" value="F:2',3'-cyclic-nucleotide 3'-phosphodiesterase activity"/>
    <property type="evidence" value="ECO:0007669"/>
    <property type="project" value="InterPro"/>
</dbReference>
<dbReference type="InterPro" id="IPR009097">
    <property type="entry name" value="Cyclic_Pdiesterase"/>
</dbReference>
<dbReference type="GO" id="GO:0008664">
    <property type="term" value="F:RNA 2',3'-cyclic 3'-phosphodiesterase activity"/>
    <property type="evidence" value="ECO:0007669"/>
    <property type="project" value="UniProtKB-EC"/>
</dbReference>
<evidence type="ECO:0000313" key="3">
    <source>
        <dbReference type="EMBL" id="TDO78369.1"/>
    </source>
</evidence>
<feature type="short sequence motif" description="HXTX 2" evidence="2">
    <location>
        <begin position="128"/>
        <end position="131"/>
    </location>
</feature>
<comment type="caution">
    <text evidence="3">The sequence shown here is derived from an EMBL/GenBank/DDBJ whole genome shotgun (WGS) entry which is preliminary data.</text>
</comment>
<dbReference type="PANTHER" id="PTHR35561:SF1">
    <property type="entry name" value="RNA 2',3'-CYCLIC PHOSPHODIESTERASE"/>
    <property type="match status" value="1"/>
</dbReference>
<dbReference type="HAMAP" id="MF_01940">
    <property type="entry name" value="RNA_CPDase"/>
    <property type="match status" value="1"/>
</dbReference>
<comment type="catalytic activity">
    <reaction evidence="2">
        <text>a 3'-end 2',3'-cyclophospho-ribonucleotide-RNA + H2O = a 3'-end 2'-phospho-ribonucleotide-RNA + H(+)</text>
        <dbReference type="Rhea" id="RHEA:11828"/>
        <dbReference type="Rhea" id="RHEA-COMP:10464"/>
        <dbReference type="Rhea" id="RHEA-COMP:17353"/>
        <dbReference type="ChEBI" id="CHEBI:15377"/>
        <dbReference type="ChEBI" id="CHEBI:15378"/>
        <dbReference type="ChEBI" id="CHEBI:83064"/>
        <dbReference type="ChEBI" id="CHEBI:173113"/>
        <dbReference type="EC" id="3.1.4.58"/>
    </reaction>
</comment>
<dbReference type="Gene3D" id="3.90.1140.10">
    <property type="entry name" value="Cyclic phosphodiesterase"/>
    <property type="match status" value="1"/>
</dbReference>
<dbReference type="RefSeq" id="WP_133515941.1">
    <property type="nucleotide sequence ID" value="NZ_SNWX01000028.1"/>
</dbReference>
<dbReference type="EC" id="3.1.4.58" evidence="2"/>
<dbReference type="AlphaFoldDB" id="A0A4R6LGJ8"/>
<keyword evidence="3" id="KW-0436">Ligase</keyword>
<dbReference type="InterPro" id="IPR004175">
    <property type="entry name" value="RNA_CPDase"/>
</dbReference>
<dbReference type="EMBL" id="SNWX01000028">
    <property type="protein sequence ID" value="TDO78369.1"/>
    <property type="molecule type" value="Genomic_DNA"/>
</dbReference>
<protein>
    <recommendedName>
        <fullName evidence="2">RNA 2',3'-cyclic phosphodiesterase</fullName>
        <shortName evidence="2">RNA 2',3'-CPDase</shortName>
        <ecNumber evidence="2">3.1.4.58</ecNumber>
    </recommendedName>
</protein>